<comment type="caution">
    <text evidence="2">The sequence shown here is derived from an EMBL/GenBank/DDBJ whole genome shotgun (WGS) entry which is preliminary data.</text>
</comment>
<evidence type="ECO:0000256" key="1">
    <source>
        <dbReference type="SAM" id="MobiDB-lite"/>
    </source>
</evidence>
<dbReference type="AlphaFoldDB" id="A0A9W7SMQ6"/>
<feature type="region of interest" description="Disordered" evidence="1">
    <location>
        <begin position="1"/>
        <end position="22"/>
    </location>
</feature>
<name>A0A9W7SMQ6_9PEZI</name>
<dbReference type="EMBL" id="RIBY02002178">
    <property type="protein sequence ID" value="KAH9823668.1"/>
    <property type="molecule type" value="Genomic_DNA"/>
</dbReference>
<proteinExistence type="predicted"/>
<accession>A0A9W7SMQ6</accession>
<gene>
    <name evidence="2" type="ORF">Tdes44962_MAKER04520</name>
</gene>
<dbReference type="Proteomes" id="UP001138500">
    <property type="component" value="Unassembled WGS sequence"/>
</dbReference>
<sequence length="108" mass="12540">MRLRGPEAFVATETARSDREDARRTDRRFQPWLRNGPAVDERFDAVLYLDPEREYELELRELFLLRFDGPALLLLLPPRRLERDPGAILSSRCIPWSVAAKYDIVVGA</sequence>
<reference evidence="2 3" key="1">
    <citation type="journal article" date="2018" name="IMA Fungus">
        <title>IMA Genome-F 10: Nine draft genome sequences of Claviceps purpurea s.lat., including C. arundinis, C. humidiphila, and C. cf. spartinae, pseudomolecules for the pitch canker pathogen Fusarium circinatum, draft genome of Davidsoniella eucalypti, Grosmannia galeiformis, Quambalaria eucalypti, and Teratosphaeria destructans.</title>
        <authorList>
            <person name="Wingfield B.D."/>
            <person name="Liu M."/>
            <person name="Nguyen H.D."/>
            <person name="Lane F.A."/>
            <person name="Morgan S.W."/>
            <person name="De Vos L."/>
            <person name="Wilken P.M."/>
            <person name="Duong T.A."/>
            <person name="Aylward J."/>
            <person name="Coetzee M.P."/>
            <person name="Dadej K."/>
            <person name="De Beer Z.W."/>
            <person name="Findlay W."/>
            <person name="Havenga M."/>
            <person name="Kolarik M."/>
            <person name="Menzies J.G."/>
            <person name="Naidoo K."/>
            <person name="Pochopski O."/>
            <person name="Shoukouhi P."/>
            <person name="Santana Q.C."/>
            <person name="Seifert K.A."/>
            <person name="Soal N."/>
            <person name="Steenkamp E.T."/>
            <person name="Tatham C.T."/>
            <person name="van der Nest M.A."/>
            <person name="Wingfield M.J."/>
        </authorList>
    </citation>
    <scope>NUCLEOTIDE SEQUENCE [LARGE SCALE GENOMIC DNA]</scope>
    <source>
        <strain evidence="2">CMW44962</strain>
    </source>
</reference>
<reference evidence="2 3" key="2">
    <citation type="journal article" date="2021" name="Curr. Genet.">
        <title>Genetic response to nitrogen starvation in the aggressive Eucalyptus foliar pathogen Teratosphaeria destructans.</title>
        <authorList>
            <person name="Havenga M."/>
            <person name="Wingfield B.D."/>
            <person name="Wingfield M.J."/>
            <person name="Dreyer L.L."/>
            <person name="Roets F."/>
            <person name="Aylward J."/>
        </authorList>
    </citation>
    <scope>NUCLEOTIDE SEQUENCE [LARGE SCALE GENOMIC DNA]</scope>
    <source>
        <strain evidence="2">CMW44962</strain>
    </source>
</reference>
<evidence type="ECO:0000313" key="2">
    <source>
        <dbReference type="EMBL" id="KAH9823668.1"/>
    </source>
</evidence>
<protein>
    <submittedName>
        <fullName evidence="2">Uncharacterized protein</fullName>
    </submittedName>
</protein>
<keyword evidence="3" id="KW-1185">Reference proteome</keyword>
<evidence type="ECO:0000313" key="3">
    <source>
        <dbReference type="Proteomes" id="UP001138500"/>
    </source>
</evidence>
<organism evidence="2 3">
    <name type="scientific">Teratosphaeria destructans</name>
    <dbReference type="NCBI Taxonomy" id="418781"/>
    <lineage>
        <taxon>Eukaryota</taxon>
        <taxon>Fungi</taxon>
        <taxon>Dikarya</taxon>
        <taxon>Ascomycota</taxon>
        <taxon>Pezizomycotina</taxon>
        <taxon>Dothideomycetes</taxon>
        <taxon>Dothideomycetidae</taxon>
        <taxon>Mycosphaerellales</taxon>
        <taxon>Teratosphaeriaceae</taxon>
        <taxon>Teratosphaeria</taxon>
    </lineage>
</organism>